<protein>
    <submittedName>
        <fullName evidence="16">Mechanosensitive channel MscK</fullName>
    </submittedName>
</protein>
<reference evidence="16 17" key="1">
    <citation type="submission" date="2019-08" db="EMBL/GenBank/DDBJ databases">
        <title>Bioinformatics analysis of the strain L3 and L5.</title>
        <authorList>
            <person name="Li X."/>
        </authorList>
    </citation>
    <scope>NUCLEOTIDE SEQUENCE [LARGE SCALE GENOMIC DNA]</scope>
    <source>
        <strain evidence="16 17">L3</strain>
    </source>
</reference>
<evidence type="ECO:0000259" key="15">
    <source>
        <dbReference type="Pfam" id="PF21088"/>
    </source>
</evidence>
<gene>
    <name evidence="16" type="primary">mscK</name>
    <name evidence="16" type="ORF">F0A16_03940</name>
</gene>
<evidence type="ECO:0000256" key="8">
    <source>
        <dbReference type="SAM" id="Coils"/>
    </source>
</evidence>
<feature type="transmembrane region" description="Helical" evidence="10">
    <location>
        <begin position="908"/>
        <end position="929"/>
    </location>
</feature>
<keyword evidence="8" id="KW-0175">Coiled coil</keyword>
<evidence type="ECO:0000256" key="10">
    <source>
        <dbReference type="SAM" id="Phobius"/>
    </source>
</evidence>
<feature type="transmembrane region" description="Helical" evidence="10">
    <location>
        <begin position="867"/>
        <end position="887"/>
    </location>
</feature>
<dbReference type="InterPro" id="IPR006686">
    <property type="entry name" value="MscS_channel_CS"/>
</dbReference>
<evidence type="ECO:0000256" key="6">
    <source>
        <dbReference type="ARBA" id="ARBA00022989"/>
    </source>
</evidence>
<feature type="domain" description="Mechanosensitive ion channel transmembrane helices 2/3" evidence="15">
    <location>
        <begin position="915"/>
        <end position="955"/>
    </location>
</feature>
<dbReference type="NCBIfam" id="NF008438">
    <property type="entry name" value="PRK11281.1"/>
    <property type="match status" value="1"/>
</dbReference>
<accession>A0A640WK40</accession>
<keyword evidence="7 10" id="KW-0472">Membrane</keyword>
<dbReference type="Pfam" id="PF12795">
    <property type="entry name" value="MscS_porin"/>
    <property type="match status" value="1"/>
</dbReference>
<dbReference type="InterPro" id="IPR025692">
    <property type="entry name" value="MscS_IM_dom1"/>
</dbReference>
<dbReference type="Pfam" id="PF21088">
    <property type="entry name" value="MS_channel_1st"/>
    <property type="match status" value="1"/>
</dbReference>
<evidence type="ECO:0000259" key="13">
    <source>
        <dbReference type="Pfam" id="PF12795"/>
    </source>
</evidence>
<keyword evidence="17" id="KW-1185">Reference proteome</keyword>
<comment type="subcellular location">
    <subcellularLocation>
        <location evidence="1">Cell membrane</location>
        <topology evidence="1">Multi-pass membrane protein</topology>
    </subcellularLocation>
</comment>
<evidence type="ECO:0000256" key="7">
    <source>
        <dbReference type="ARBA" id="ARBA00023136"/>
    </source>
</evidence>
<feature type="transmembrane region" description="Helical" evidence="10">
    <location>
        <begin position="755"/>
        <end position="773"/>
    </location>
</feature>
<dbReference type="GO" id="GO:0008381">
    <property type="term" value="F:mechanosensitive monoatomic ion channel activity"/>
    <property type="evidence" value="ECO:0007669"/>
    <property type="project" value="UniProtKB-ARBA"/>
</dbReference>
<evidence type="ECO:0000259" key="12">
    <source>
        <dbReference type="Pfam" id="PF12794"/>
    </source>
</evidence>
<feature type="domain" description="Mechanosensitive ion channel MscS C-terminal" evidence="14">
    <location>
        <begin position="1030"/>
        <end position="1112"/>
    </location>
</feature>
<dbReference type="PROSITE" id="PS01246">
    <property type="entry name" value="UPF0003"/>
    <property type="match status" value="1"/>
</dbReference>
<evidence type="ECO:0000256" key="2">
    <source>
        <dbReference type="ARBA" id="ARBA00008017"/>
    </source>
</evidence>
<evidence type="ECO:0000259" key="11">
    <source>
        <dbReference type="Pfam" id="PF00924"/>
    </source>
</evidence>
<dbReference type="SUPFAM" id="SSF82689">
    <property type="entry name" value="Mechanosensitive channel protein MscS (YggB), C-terminal domain"/>
    <property type="match status" value="1"/>
</dbReference>
<feature type="transmembrane region" description="Helical" evidence="10">
    <location>
        <begin position="578"/>
        <end position="602"/>
    </location>
</feature>
<dbReference type="Gene3D" id="3.30.70.100">
    <property type="match status" value="1"/>
</dbReference>
<feature type="transmembrane region" description="Helical" evidence="10">
    <location>
        <begin position="685"/>
        <end position="707"/>
    </location>
</feature>
<keyword evidence="5" id="KW-0732">Signal</keyword>
<dbReference type="InterPro" id="IPR006685">
    <property type="entry name" value="MscS_channel_2nd"/>
</dbReference>
<evidence type="ECO:0000259" key="14">
    <source>
        <dbReference type="Pfam" id="PF21082"/>
    </source>
</evidence>
<feature type="coiled-coil region" evidence="8">
    <location>
        <begin position="263"/>
        <end position="290"/>
    </location>
</feature>
<keyword evidence="4 10" id="KW-0812">Transmembrane</keyword>
<feature type="transmembrane region" description="Helical" evidence="10">
    <location>
        <begin position="941"/>
        <end position="969"/>
    </location>
</feature>
<feature type="transmembrane region" description="Helical" evidence="10">
    <location>
        <begin position="531"/>
        <end position="549"/>
    </location>
</feature>
<proteinExistence type="inferred from homology"/>
<dbReference type="InterPro" id="IPR049278">
    <property type="entry name" value="MS_channel_C"/>
</dbReference>
<dbReference type="Pfam" id="PF21082">
    <property type="entry name" value="MS_channel_3rd"/>
    <property type="match status" value="1"/>
</dbReference>
<feature type="coiled-coil region" evidence="8">
    <location>
        <begin position="171"/>
        <end position="219"/>
    </location>
</feature>
<feature type="transmembrane region" description="Helical" evidence="10">
    <location>
        <begin position="614"/>
        <end position="633"/>
    </location>
</feature>
<dbReference type="SUPFAM" id="SSF82861">
    <property type="entry name" value="Mechanosensitive channel protein MscS (YggB), transmembrane region"/>
    <property type="match status" value="1"/>
</dbReference>
<dbReference type="InterPro" id="IPR011066">
    <property type="entry name" value="MscS_channel_C_sf"/>
</dbReference>
<dbReference type="Gene3D" id="2.30.30.60">
    <property type="match status" value="1"/>
</dbReference>
<evidence type="ECO:0000256" key="5">
    <source>
        <dbReference type="ARBA" id="ARBA00022729"/>
    </source>
</evidence>
<feature type="region of interest" description="Disordered" evidence="9">
    <location>
        <begin position="1129"/>
        <end position="1191"/>
    </location>
</feature>
<dbReference type="Proteomes" id="UP000466024">
    <property type="component" value="Unassembled WGS sequence"/>
</dbReference>
<feature type="compositionally biased region" description="Basic and acidic residues" evidence="9">
    <location>
        <begin position="72"/>
        <end position="88"/>
    </location>
</feature>
<dbReference type="InterPro" id="IPR011014">
    <property type="entry name" value="MscS_channel_TM-2"/>
</dbReference>
<evidence type="ECO:0000256" key="3">
    <source>
        <dbReference type="ARBA" id="ARBA00022475"/>
    </source>
</evidence>
<organism evidence="16 17">
    <name type="scientific">Salinicola corii</name>
    <dbReference type="NCBI Taxonomy" id="2606937"/>
    <lineage>
        <taxon>Bacteria</taxon>
        <taxon>Pseudomonadati</taxon>
        <taxon>Pseudomonadota</taxon>
        <taxon>Gammaproteobacteria</taxon>
        <taxon>Oceanospirillales</taxon>
        <taxon>Halomonadaceae</taxon>
        <taxon>Salinicola</taxon>
    </lineage>
</organism>
<comment type="caution">
    <text evidence="16">The sequence shown here is derived from an EMBL/GenBank/DDBJ whole genome shotgun (WGS) entry which is preliminary data.</text>
</comment>
<feature type="transmembrane region" description="Helical" evidence="10">
    <location>
        <begin position="654"/>
        <end position="673"/>
    </location>
</feature>
<dbReference type="InterPro" id="IPR024393">
    <property type="entry name" value="MscS_porin"/>
</dbReference>
<dbReference type="InterPro" id="IPR052702">
    <property type="entry name" value="MscS-like_channel"/>
</dbReference>
<sequence length="1191" mass="131800">MSDDPVAGEYSGQSGFFARGPFRLAAIVSAEAVPTFANLLKGAERSTFLALVLCILMTSVVAFAQQQDRLPTEDELKSEQQKLEKVETPTEAQQADLDDLRVARQTLESLKALRKDLQSLDTSARQAPQRTRELERQLAGLSDRKAPEADALDQLSVEVLGQKTTESLNQLEALQSQLASINARLISAETLPERAQSAIASAMNDAEQARTQLQTSNDEDPQVLDPGDARYRLQLALASLQAEYHRQKLANNTVLRELDVQRRDLLRRQVAIEEARLDALQAALDRQRRAESEKAVADISEEDAKAIAAHPVLREIQKTNREFSDRLLEVTDRTNELIRQAIDTRSQLDRVRQVKRTLNEQIEAIRGSPLLSRILNEQRRALPDVDELGGLQEEIAGTRLSQFDLVDQRDALRHPRELAEKSLADTGIEVTPSLVDSLVKLFQSRSEVLEQLDREYGNLLTVAIDLQLNQEQLAGLTTSIRGAIEEQLFWVASARALTLNWWRDAPDILMGQIRDGGWRPALASFWRVPDARALAIIPVLLLAGVLLLLRRRIKVRLLNLHEQIGRLKRDTQMHTPRAILYNALLAAHGPLMLAVVGGLLRLGSDDFAERVGESLLQLALAWGVLGWARRLLVSDGVATRHFHWSAGYVARLRRLLFWLGISLIPVILISGTSPGSQAELSSRPLFLLSLLVGLLAMSWILVQLILAHVPYFGLKLFRLLLGLALAMVPLVLGGLIVMGYEYAALRLIGRFINSLYIFGLWILVEAAVVRGLAVAQRRLAYRRAVARRRAQIQEGAEGGLEVVEEPPLDMEQVNQQSLRLSKLILFIGFTFAFYLIWSDLLEVFSYLDQVSVWEIERGQGESMTLDPITVADVIIALIVVALTMMLARNLPGLLEVMVLSRLTLKQGSAYAISSLLSYTIVGTGVVISLGTLGVSWDKLQWLVAALGVGLGFGLQEIFANFISGLIILFERPMRIGDTITLGQLHGSVSRIRIRATTVTDFDRKEIIIPNKTFVTDQLINWSLSDNVTRVVLTYGVAHGSDLDEVHRLMRQAADENRRVLRDPEPQVFCISYGPTSFNFELRIFVNDLLDRLYASDEINRRLDLLFKEHGIRVAFNQMDVWLHGENGQSARVQSEDGEGASLGAAAPASGAPSAGAIRSRQARSGDDGHLDDGDVGGAGSDGGSDGGDGGR</sequence>
<dbReference type="GO" id="GO:0009992">
    <property type="term" value="P:intracellular water homeostasis"/>
    <property type="evidence" value="ECO:0007669"/>
    <property type="project" value="TreeGrafter"/>
</dbReference>
<evidence type="ECO:0000313" key="17">
    <source>
        <dbReference type="Proteomes" id="UP000466024"/>
    </source>
</evidence>
<dbReference type="Pfam" id="PF00924">
    <property type="entry name" value="MS_channel_2nd"/>
    <property type="match status" value="1"/>
</dbReference>
<feature type="region of interest" description="Disordered" evidence="9">
    <location>
        <begin position="72"/>
        <end position="94"/>
    </location>
</feature>
<dbReference type="PANTHER" id="PTHR30347">
    <property type="entry name" value="POTASSIUM CHANNEL RELATED"/>
    <property type="match status" value="1"/>
</dbReference>
<dbReference type="AlphaFoldDB" id="A0A640WK40"/>
<feature type="transmembrane region" description="Helical" evidence="10">
    <location>
        <begin position="823"/>
        <end position="847"/>
    </location>
</feature>
<evidence type="ECO:0000256" key="4">
    <source>
        <dbReference type="ARBA" id="ARBA00022692"/>
    </source>
</evidence>
<feature type="compositionally biased region" description="Low complexity" evidence="9">
    <location>
        <begin position="1139"/>
        <end position="1156"/>
    </location>
</feature>
<dbReference type="InterPro" id="IPR010920">
    <property type="entry name" value="LSM_dom_sf"/>
</dbReference>
<name>A0A640WK40_9GAMM</name>
<dbReference type="FunFam" id="1.10.287.1260:FF:000002">
    <property type="entry name" value="Potassium efflux system KefA"/>
    <property type="match status" value="1"/>
</dbReference>
<keyword evidence="6 10" id="KW-1133">Transmembrane helix</keyword>
<comment type="similarity">
    <text evidence="2">Belongs to the MscS (TC 1.A.23) family.</text>
</comment>
<dbReference type="PANTHER" id="PTHR30347:SF1">
    <property type="entry name" value="MECHANOSENSITIVE CHANNEL MSCK"/>
    <property type="match status" value="1"/>
</dbReference>
<feature type="compositionally biased region" description="Gly residues" evidence="9">
    <location>
        <begin position="1175"/>
        <end position="1191"/>
    </location>
</feature>
<dbReference type="InterPro" id="IPR023408">
    <property type="entry name" value="MscS_beta-dom_sf"/>
</dbReference>
<dbReference type="GO" id="GO:0005886">
    <property type="term" value="C:plasma membrane"/>
    <property type="evidence" value="ECO:0007669"/>
    <property type="project" value="UniProtKB-SubCell"/>
</dbReference>
<evidence type="ECO:0000256" key="9">
    <source>
        <dbReference type="SAM" id="MobiDB-lite"/>
    </source>
</evidence>
<keyword evidence="3" id="KW-1003">Cell membrane</keyword>
<dbReference type="Pfam" id="PF12794">
    <property type="entry name" value="MscS_TM"/>
    <property type="match status" value="1"/>
</dbReference>
<dbReference type="EMBL" id="VTPX01000001">
    <property type="protein sequence ID" value="KAA0020937.1"/>
    <property type="molecule type" value="Genomic_DNA"/>
</dbReference>
<feature type="domain" description="Mechanosensitive ion channel MscS porin" evidence="13">
    <location>
        <begin position="82"/>
        <end position="314"/>
    </location>
</feature>
<evidence type="ECO:0000256" key="1">
    <source>
        <dbReference type="ARBA" id="ARBA00004651"/>
    </source>
</evidence>
<feature type="transmembrane region" description="Helical" evidence="10">
    <location>
        <begin position="719"/>
        <end position="743"/>
    </location>
</feature>
<evidence type="ECO:0000313" key="16">
    <source>
        <dbReference type="EMBL" id="KAA0020937.1"/>
    </source>
</evidence>
<dbReference type="InterPro" id="IPR049142">
    <property type="entry name" value="MS_channel_1st"/>
</dbReference>
<dbReference type="Gene3D" id="1.10.287.1260">
    <property type="match status" value="1"/>
</dbReference>
<feature type="domain" description="Mechanosensitive ion channel inner membrane" evidence="12">
    <location>
        <begin position="534"/>
        <end position="853"/>
    </location>
</feature>
<feature type="compositionally biased region" description="Basic and acidic residues" evidence="9">
    <location>
        <begin position="1163"/>
        <end position="1172"/>
    </location>
</feature>
<feature type="domain" description="Mechanosensitive ion channel MscS" evidence="11">
    <location>
        <begin position="957"/>
        <end position="1022"/>
    </location>
</feature>
<dbReference type="SUPFAM" id="SSF50182">
    <property type="entry name" value="Sm-like ribonucleoproteins"/>
    <property type="match status" value="1"/>
</dbReference>